<protein>
    <submittedName>
        <fullName evidence="1">Uncharacterized protein</fullName>
    </submittedName>
</protein>
<accession>A0A1X2ICV9</accession>
<name>A0A1X2ICV9_9FUNG</name>
<sequence>MSYYSMYNYPHMPTMYGSYGGYHNPYMYGGGLYPAHQSYYYGSGGGMGGYGGYYPSYGNSYYGGGYRSPGLFRNMYNRLRYGSSYYYPEMGYMGGGAGAGRWPYERDFSSTKNVWRRNAIYG</sequence>
<reference evidence="1 2" key="1">
    <citation type="submission" date="2016-07" db="EMBL/GenBank/DDBJ databases">
        <title>Pervasive Adenine N6-methylation of Active Genes in Fungi.</title>
        <authorList>
            <consortium name="DOE Joint Genome Institute"/>
            <person name="Mondo S.J."/>
            <person name="Dannebaum R.O."/>
            <person name="Kuo R.C."/>
            <person name="Labutti K."/>
            <person name="Haridas S."/>
            <person name="Kuo A."/>
            <person name="Salamov A."/>
            <person name="Ahrendt S.R."/>
            <person name="Lipzen A."/>
            <person name="Sullivan W."/>
            <person name="Andreopoulos W.B."/>
            <person name="Clum A."/>
            <person name="Lindquist E."/>
            <person name="Daum C."/>
            <person name="Ramamoorthy G.K."/>
            <person name="Gryganskyi A."/>
            <person name="Culley D."/>
            <person name="Magnuson J.K."/>
            <person name="James T.Y."/>
            <person name="O'Malley M.A."/>
            <person name="Stajich J.E."/>
            <person name="Spatafora J.W."/>
            <person name="Visel A."/>
            <person name="Grigoriev I.V."/>
        </authorList>
    </citation>
    <scope>NUCLEOTIDE SEQUENCE [LARGE SCALE GENOMIC DNA]</scope>
    <source>
        <strain evidence="1 2">NRRL 1336</strain>
    </source>
</reference>
<comment type="caution">
    <text evidence="1">The sequence shown here is derived from an EMBL/GenBank/DDBJ whole genome shotgun (WGS) entry which is preliminary data.</text>
</comment>
<gene>
    <name evidence="1" type="ORF">BCR42DRAFT_417963</name>
</gene>
<proteinExistence type="predicted"/>
<dbReference type="EMBL" id="MCGE01000015">
    <property type="protein sequence ID" value="ORZ14061.1"/>
    <property type="molecule type" value="Genomic_DNA"/>
</dbReference>
<evidence type="ECO:0000313" key="2">
    <source>
        <dbReference type="Proteomes" id="UP000193560"/>
    </source>
</evidence>
<keyword evidence="2" id="KW-1185">Reference proteome</keyword>
<evidence type="ECO:0000313" key="1">
    <source>
        <dbReference type="EMBL" id="ORZ14061.1"/>
    </source>
</evidence>
<dbReference type="Proteomes" id="UP000193560">
    <property type="component" value="Unassembled WGS sequence"/>
</dbReference>
<dbReference type="AlphaFoldDB" id="A0A1X2ICV9"/>
<organism evidence="1 2">
    <name type="scientific">Absidia repens</name>
    <dbReference type="NCBI Taxonomy" id="90262"/>
    <lineage>
        <taxon>Eukaryota</taxon>
        <taxon>Fungi</taxon>
        <taxon>Fungi incertae sedis</taxon>
        <taxon>Mucoromycota</taxon>
        <taxon>Mucoromycotina</taxon>
        <taxon>Mucoromycetes</taxon>
        <taxon>Mucorales</taxon>
        <taxon>Cunninghamellaceae</taxon>
        <taxon>Absidia</taxon>
    </lineage>
</organism>